<sequence>MKSAAALSISTYGYIPSDKKEHCTRGTPLAALEEKERVPTNLLPYFEISYRKRIKRMLCPKSPIFLPRLSSWKNQPLPKSLPSLGEQLTQPLRADSIAIAADSVTAADSSRTSARGYLSSLWSPCLSRILTRGIFDCGSFLRAY</sequence>
<keyword evidence="1" id="KW-0808">Transferase</keyword>
<dbReference type="AlphaFoldDB" id="A0A5A7QRB0"/>
<organism evidence="1 2">
    <name type="scientific">Striga asiatica</name>
    <name type="common">Asiatic witchweed</name>
    <name type="synonym">Buchnera asiatica</name>
    <dbReference type="NCBI Taxonomy" id="4170"/>
    <lineage>
        <taxon>Eukaryota</taxon>
        <taxon>Viridiplantae</taxon>
        <taxon>Streptophyta</taxon>
        <taxon>Embryophyta</taxon>
        <taxon>Tracheophyta</taxon>
        <taxon>Spermatophyta</taxon>
        <taxon>Magnoliopsida</taxon>
        <taxon>eudicotyledons</taxon>
        <taxon>Gunneridae</taxon>
        <taxon>Pentapetalae</taxon>
        <taxon>asterids</taxon>
        <taxon>lamiids</taxon>
        <taxon>Lamiales</taxon>
        <taxon>Orobanchaceae</taxon>
        <taxon>Buchnereae</taxon>
        <taxon>Striga</taxon>
    </lineage>
</organism>
<name>A0A5A7QRB0_STRAF</name>
<reference evidence="2" key="1">
    <citation type="journal article" date="2019" name="Curr. Biol.">
        <title>Genome Sequence of Striga asiatica Provides Insight into the Evolution of Plant Parasitism.</title>
        <authorList>
            <person name="Yoshida S."/>
            <person name="Kim S."/>
            <person name="Wafula E.K."/>
            <person name="Tanskanen J."/>
            <person name="Kim Y.M."/>
            <person name="Honaas L."/>
            <person name="Yang Z."/>
            <person name="Spallek T."/>
            <person name="Conn C.E."/>
            <person name="Ichihashi Y."/>
            <person name="Cheong K."/>
            <person name="Cui S."/>
            <person name="Der J.P."/>
            <person name="Gundlach H."/>
            <person name="Jiao Y."/>
            <person name="Hori C."/>
            <person name="Ishida J.K."/>
            <person name="Kasahara H."/>
            <person name="Kiba T."/>
            <person name="Kim M.S."/>
            <person name="Koo N."/>
            <person name="Laohavisit A."/>
            <person name="Lee Y.H."/>
            <person name="Lumba S."/>
            <person name="McCourt P."/>
            <person name="Mortimer J.C."/>
            <person name="Mutuku J.M."/>
            <person name="Nomura T."/>
            <person name="Sasaki-Sekimoto Y."/>
            <person name="Seto Y."/>
            <person name="Wang Y."/>
            <person name="Wakatake T."/>
            <person name="Sakakibara H."/>
            <person name="Demura T."/>
            <person name="Yamaguchi S."/>
            <person name="Yoneyama K."/>
            <person name="Manabe R.I."/>
            <person name="Nelson D.C."/>
            <person name="Schulman A.H."/>
            <person name="Timko M.P."/>
            <person name="dePamphilis C.W."/>
            <person name="Choi D."/>
            <person name="Shirasu K."/>
        </authorList>
    </citation>
    <scope>NUCLEOTIDE SEQUENCE [LARGE SCALE GENOMIC DNA]</scope>
    <source>
        <strain evidence="2">cv. UVA1</strain>
    </source>
</reference>
<dbReference type="Proteomes" id="UP000325081">
    <property type="component" value="Unassembled WGS sequence"/>
</dbReference>
<proteinExistence type="predicted"/>
<gene>
    <name evidence="1" type="ORF">STAS_24876</name>
</gene>
<comment type="caution">
    <text evidence="1">The sequence shown here is derived from an EMBL/GenBank/DDBJ whole genome shotgun (WGS) entry which is preliminary data.</text>
</comment>
<accession>A0A5A7QRB0</accession>
<evidence type="ECO:0000313" key="1">
    <source>
        <dbReference type="EMBL" id="GER47764.1"/>
    </source>
</evidence>
<keyword evidence="2" id="KW-1185">Reference proteome</keyword>
<dbReference type="EMBL" id="BKCP01008059">
    <property type="protein sequence ID" value="GER47764.1"/>
    <property type="molecule type" value="Genomic_DNA"/>
</dbReference>
<dbReference type="GO" id="GO:0016740">
    <property type="term" value="F:transferase activity"/>
    <property type="evidence" value="ECO:0007669"/>
    <property type="project" value="UniProtKB-KW"/>
</dbReference>
<evidence type="ECO:0000313" key="2">
    <source>
        <dbReference type="Proteomes" id="UP000325081"/>
    </source>
</evidence>
<protein>
    <submittedName>
        <fullName evidence="1">Galacturonosyltransferase 5</fullName>
    </submittedName>
</protein>